<dbReference type="InterPro" id="IPR005561">
    <property type="entry name" value="ANTAR"/>
</dbReference>
<dbReference type="SUPFAM" id="SSF52172">
    <property type="entry name" value="CheY-like"/>
    <property type="match status" value="1"/>
</dbReference>
<keyword evidence="3" id="KW-1185">Reference proteome</keyword>
<dbReference type="RefSeq" id="WP_379927717.1">
    <property type="nucleotide sequence ID" value="NZ_JBHUMM010000002.1"/>
</dbReference>
<evidence type="ECO:0000313" key="3">
    <source>
        <dbReference type="Proteomes" id="UP001597497"/>
    </source>
</evidence>
<reference evidence="3" key="1">
    <citation type="journal article" date="2019" name="Int. J. Syst. Evol. Microbiol.">
        <title>The Global Catalogue of Microorganisms (GCM) 10K type strain sequencing project: providing services to taxonomists for standard genome sequencing and annotation.</title>
        <authorList>
            <consortium name="The Broad Institute Genomics Platform"/>
            <consortium name="The Broad Institute Genome Sequencing Center for Infectious Disease"/>
            <person name="Wu L."/>
            <person name="Ma J."/>
        </authorList>
    </citation>
    <scope>NUCLEOTIDE SEQUENCE [LARGE SCALE GENOMIC DNA]</scope>
    <source>
        <strain evidence="3">KCTC 33676</strain>
    </source>
</reference>
<dbReference type="InterPro" id="IPR011006">
    <property type="entry name" value="CheY-like_superfamily"/>
</dbReference>
<accession>A0ABW5R6X7</accession>
<gene>
    <name evidence="2" type="ORF">ACFSUC_01830</name>
</gene>
<dbReference type="Proteomes" id="UP001597497">
    <property type="component" value="Unassembled WGS sequence"/>
</dbReference>
<evidence type="ECO:0000259" key="1">
    <source>
        <dbReference type="PROSITE" id="PS50921"/>
    </source>
</evidence>
<evidence type="ECO:0000313" key="2">
    <source>
        <dbReference type="EMBL" id="MFD2670344.1"/>
    </source>
</evidence>
<protein>
    <submittedName>
        <fullName evidence="2">ANTAR domain-containing response regulator</fullName>
    </submittedName>
</protein>
<dbReference type="SMART" id="SM01012">
    <property type="entry name" value="ANTAR"/>
    <property type="match status" value="1"/>
</dbReference>
<comment type="caution">
    <text evidence="2">The sequence shown here is derived from an EMBL/GenBank/DDBJ whole genome shotgun (WGS) entry which is preliminary data.</text>
</comment>
<dbReference type="InterPro" id="IPR036388">
    <property type="entry name" value="WH-like_DNA-bd_sf"/>
</dbReference>
<proteinExistence type="predicted"/>
<dbReference type="Pfam" id="PF03861">
    <property type="entry name" value="ANTAR"/>
    <property type="match status" value="1"/>
</dbReference>
<organism evidence="2 3">
    <name type="scientific">Marinicrinis sediminis</name>
    <dbReference type="NCBI Taxonomy" id="1652465"/>
    <lineage>
        <taxon>Bacteria</taxon>
        <taxon>Bacillati</taxon>
        <taxon>Bacillota</taxon>
        <taxon>Bacilli</taxon>
        <taxon>Bacillales</taxon>
        <taxon>Paenibacillaceae</taxon>
    </lineage>
</organism>
<feature type="domain" description="ANTAR" evidence="1">
    <location>
        <begin position="113"/>
        <end position="174"/>
    </location>
</feature>
<dbReference type="EMBL" id="JBHUMM010000002">
    <property type="protein sequence ID" value="MFD2670344.1"/>
    <property type="molecule type" value="Genomic_DNA"/>
</dbReference>
<name>A0ABW5R6X7_9BACL</name>
<dbReference type="Gene3D" id="1.10.10.10">
    <property type="entry name" value="Winged helix-like DNA-binding domain superfamily/Winged helix DNA-binding domain"/>
    <property type="match status" value="1"/>
</dbReference>
<sequence length="184" mass="21961">MKKLLWVPSECDAFIPDAVKHSVQRIHILDPSDSLHSWQHAAEMCIFQGNLNELLNWLQEQPCPSPLPICWWCDEYESNRLPDLYVHGMLTSEMSLNHLRFSMQMTRENFFREQQLRTERDELMYKFQERKWVDQAKGILIELKNCSESEAYQLLRKQAMNERKKMMDIAKSIVNAYELIHKQS</sequence>
<dbReference type="PROSITE" id="PS50921">
    <property type="entry name" value="ANTAR"/>
    <property type="match status" value="1"/>
</dbReference>